<keyword evidence="2" id="KW-1185">Reference proteome</keyword>
<evidence type="ECO:0000313" key="2">
    <source>
        <dbReference type="Proteomes" id="UP000295601"/>
    </source>
</evidence>
<gene>
    <name evidence="1" type="ORF">EDF62_3293</name>
</gene>
<dbReference type="RefSeq" id="WP_133617803.1">
    <property type="nucleotide sequence ID" value="NZ_SNYA01000009.1"/>
</dbReference>
<protein>
    <submittedName>
        <fullName evidence="1">Uncharacterized protein</fullName>
    </submittedName>
</protein>
<dbReference type="Proteomes" id="UP000295601">
    <property type="component" value="Unassembled WGS sequence"/>
</dbReference>
<reference evidence="1 2" key="1">
    <citation type="submission" date="2019-03" db="EMBL/GenBank/DDBJ databases">
        <title>Genomic analyses of the natural microbiome of Caenorhabditis elegans.</title>
        <authorList>
            <person name="Samuel B."/>
        </authorList>
    </citation>
    <scope>NUCLEOTIDE SEQUENCE [LARGE SCALE GENOMIC DNA]</scope>
    <source>
        <strain evidence="1 2">JUb18</strain>
    </source>
</reference>
<comment type="caution">
    <text evidence="1">The sequence shown here is derived from an EMBL/GenBank/DDBJ whole genome shotgun (WGS) entry which is preliminary data.</text>
</comment>
<proteinExistence type="predicted"/>
<organism evidence="1 2">
    <name type="scientific">Leucobacter luti</name>
    <dbReference type="NCBI Taxonomy" id="340320"/>
    <lineage>
        <taxon>Bacteria</taxon>
        <taxon>Bacillati</taxon>
        <taxon>Actinomycetota</taxon>
        <taxon>Actinomycetes</taxon>
        <taxon>Micrococcales</taxon>
        <taxon>Microbacteriaceae</taxon>
        <taxon>Leucobacter</taxon>
    </lineage>
</organism>
<name>A0A4R6RU43_9MICO</name>
<dbReference type="AlphaFoldDB" id="A0A4R6RU43"/>
<accession>A0A4R6RU43</accession>
<dbReference type="EMBL" id="SNYA01000009">
    <property type="protein sequence ID" value="TDP89556.1"/>
    <property type="molecule type" value="Genomic_DNA"/>
</dbReference>
<sequence>MPAPINISVSPDQLNILVAAMHGKLAETEHCLLSSRVGEPDESDLCCDTHRMRYEHRKEMSDALEARELSERELLDMPTSTLQEGE</sequence>
<evidence type="ECO:0000313" key="1">
    <source>
        <dbReference type="EMBL" id="TDP89556.1"/>
    </source>
</evidence>